<reference evidence="2" key="1">
    <citation type="journal article" date="2023" name="Mol. Phylogenet. Evol.">
        <title>Genome-scale phylogeny and comparative genomics of the fungal order Sordariales.</title>
        <authorList>
            <person name="Hensen N."/>
            <person name="Bonometti L."/>
            <person name="Westerberg I."/>
            <person name="Brannstrom I.O."/>
            <person name="Guillou S."/>
            <person name="Cros-Aarteil S."/>
            <person name="Calhoun S."/>
            <person name="Haridas S."/>
            <person name="Kuo A."/>
            <person name="Mondo S."/>
            <person name="Pangilinan J."/>
            <person name="Riley R."/>
            <person name="LaButti K."/>
            <person name="Andreopoulos B."/>
            <person name="Lipzen A."/>
            <person name="Chen C."/>
            <person name="Yan M."/>
            <person name="Daum C."/>
            <person name="Ng V."/>
            <person name="Clum A."/>
            <person name="Steindorff A."/>
            <person name="Ohm R.A."/>
            <person name="Martin F."/>
            <person name="Silar P."/>
            <person name="Natvig D.O."/>
            <person name="Lalanne C."/>
            <person name="Gautier V."/>
            <person name="Ament-Velasquez S.L."/>
            <person name="Kruys A."/>
            <person name="Hutchinson M.I."/>
            <person name="Powell A.J."/>
            <person name="Barry K."/>
            <person name="Miller A.N."/>
            <person name="Grigoriev I.V."/>
            <person name="Debuchy R."/>
            <person name="Gladieux P."/>
            <person name="Hiltunen Thoren M."/>
            <person name="Johannesson H."/>
        </authorList>
    </citation>
    <scope>NUCLEOTIDE SEQUENCE</scope>
    <source>
        <strain evidence="2">CBS 892.96</strain>
    </source>
</reference>
<feature type="domain" description="Ecp2 effector protein-like" evidence="1">
    <location>
        <begin position="20"/>
        <end position="110"/>
    </location>
</feature>
<sequence>HTTRNPTTPSHTGLTKRANYCGHSSFENQGSGGAPLDSDCMRMYDNLTRSGDFEFHQTIASYGRFGIESGFVWSKITFIGMEDVRNLIKDSVRMFGRGDGRVGSRGKMQCHGDIWIEWGLF</sequence>
<keyword evidence="3" id="KW-1185">Reference proteome</keyword>
<protein>
    <submittedName>
        <fullName evidence="2">Necrosis-inducing factor-domain-containing protein</fullName>
    </submittedName>
</protein>
<dbReference type="AlphaFoldDB" id="A0AAN7A693"/>
<dbReference type="Pfam" id="PF14856">
    <property type="entry name" value="Hce2"/>
    <property type="match status" value="1"/>
</dbReference>
<name>A0AAN7A693_9PEZI</name>
<dbReference type="InterPro" id="IPR029226">
    <property type="entry name" value="Ecp2-like"/>
</dbReference>
<accession>A0AAN7A693</accession>
<comment type="caution">
    <text evidence="2">The sequence shown here is derived from an EMBL/GenBank/DDBJ whole genome shotgun (WGS) entry which is preliminary data.</text>
</comment>
<dbReference type="Proteomes" id="UP001302321">
    <property type="component" value="Unassembled WGS sequence"/>
</dbReference>
<evidence type="ECO:0000313" key="3">
    <source>
        <dbReference type="Proteomes" id="UP001302321"/>
    </source>
</evidence>
<reference evidence="2" key="2">
    <citation type="submission" date="2023-05" db="EMBL/GenBank/DDBJ databases">
        <authorList>
            <consortium name="Lawrence Berkeley National Laboratory"/>
            <person name="Steindorff A."/>
            <person name="Hensen N."/>
            <person name="Bonometti L."/>
            <person name="Westerberg I."/>
            <person name="Brannstrom I.O."/>
            <person name="Guillou S."/>
            <person name="Cros-Aarteil S."/>
            <person name="Calhoun S."/>
            <person name="Haridas S."/>
            <person name="Kuo A."/>
            <person name="Mondo S."/>
            <person name="Pangilinan J."/>
            <person name="Riley R."/>
            <person name="Labutti K."/>
            <person name="Andreopoulos B."/>
            <person name="Lipzen A."/>
            <person name="Chen C."/>
            <person name="Yanf M."/>
            <person name="Daum C."/>
            <person name="Ng V."/>
            <person name="Clum A."/>
            <person name="Ohm R."/>
            <person name="Martin F."/>
            <person name="Silar P."/>
            <person name="Natvig D."/>
            <person name="Lalanne C."/>
            <person name="Gautier V."/>
            <person name="Ament-Velasquez S.L."/>
            <person name="Kruys A."/>
            <person name="Hutchinson M.I."/>
            <person name="Powell A.J."/>
            <person name="Barry K."/>
            <person name="Miller A.N."/>
            <person name="Grigoriev I.V."/>
            <person name="Debuchy R."/>
            <person name="Gladieux P."/>
            <person name="Thoren M.H."/>
            <person name="Johannesson H."/>
        </authorList>
    </citation>
    <scope>NUCLEOTIDE SEQUENCE</scope>
    <source>
        <strain evidence="2">CBS 892.96</strain>
    </source>
</reference>
<gene>
    <name evidence="2" type="ORF">QBC36DRAFT_193574</name>
</gene>
<organism evidence="2 3">
    <name type="scientific">Triangularia setosa</name>
    <dbReference type="NCBI Taxonomy" id="2587417"/>
    <lineage>
        <taxon>Eukaryota</taxon>
        <taxon>Fungi</taxon>
        <taxon>Dikarya</taxon>
        <taxon>Ascomycota</taxon>
        <taxon>Pezizomycotina</taxon>
        <taxon>Sordariomycetes</taxon>
        <taxon>Sordariomycetidae</taxon>
        <taxon>Sordariales</taxon>
        <taxon>Podosporaceae</taxon>
        <taxon>Triangularia</taxon>
    </lineage>
</organism>
<evidence type="ECO:0000259" key="1">
    <source>
        <dbReference type="Pfam" id="PF14856"/>
    </source>
</evidence>
<dbReference type="EMBL" id="MU866312">
    <property type="protein sequence ID" value="KAK4173917.1"/>
    <property type="molecule type" value="Genomic_DNA"/>
</dbReference>
<evidence type="ECO:0000313" key="2">
    <source>
        <dbReference type="EMBL" id="KAK4173917.1"/>
    </source>
</evidence>
<feature type="non-terminal residue" evidence="2">
    <location>
        <position position="1"/>
    </location>
</feature>
<proteinExistence type="predicted"/>